<organism evidence="1 2">
    <name type="scientific">Eumeta variegata</name>
    <name type="common">Bagworm moth</name>
    <name type="synonym">Eumeta japonica</name>
    <dbReference type="NCBI Taxonomy" id="151549"/>
    <lineage>
        <taxon>Eukaryota</taxon>
        <taxon>Metazoa</taxon>
        <taxon>Ecdysozoa</taxon>
        <taxon>Arthropoda</taxon>
        <taxon>Hexapoda</taxon>
        <taxon>Insecta</taxon>
        <taxon>Pterygota</taxon>
        <taxon>Neoptera</taxon>
        <taxon>Endopterygota</taxon>
        <taxon>Lepidoptera</taxon>
        <taxon>Glossata</taxon>
        <taxon>Ditrysia</taxon>
        <taxon>Tineoidea</taxon>
        <taxon>Psychidae</taxon>
        <taxon>Oiketicinae</taxon>
        <taxon>Eumeta</taxon>
    </lineage>
</organism>
<evidence type="ECO:0000313" key="1">
    <source>
        <dbReference type="EMBL" id="GBP44923.1"/>
    </source>
</evidence>
<dbReference type="PANTHER" id="PTHR47331">
    <property type="entry name" value="PHD-TYPE DOMAIN-CONTAINING PROTEIN"/>
    <property type="match status" value="1"/>
</dbReference>
<proteinExistence type="predicted"/>
<dbReference type="AlphaFoldDB" id="A0A4C1W1I2"/>
<dbReference type="Proteomes" id="UP000299102">
    <property type="component" value="Unassembled WGS sequence"/>
</dbReference>
<keyword evidence="2" id="KW-1185">Reference proteome</keyword>
<reference evidence="1 2" key="1">
    <citation type="journal article" date="2019" name="Commun. Biol.">
        <title>The bagworm genome reveals a unique fibroin gene that provides high tensile strength.</title>
        <authorList>
            <person name="Kono N."/>
            <person name="Nakamura H."/>
            <person name="Ohtoshi R."/>
            <person name="Tomita M."/>
            <person name="Numata K."/>
            <person name="Arakawa K."/>
        </authorList>
    </citation>
    <scope>NUCLEOTIDE SEQUENCE [LARGE SCALE GENOMIC DNA]</scope>
</reference>
<dbReference type="OrthoDB" id="5983986at2759"/>
<comment type="caution">
    <text evidence="1">The sequence shown here is derived from an EMBL/GenBank/DDBJ whole genome shotgun (WGS) entry which is preliminary data.</text>
</comment>
<evidence type="ECO:0000313" key="2">
    <source>
        <dbReference type="Proteomes" id="UP000299102"/>
    </source>
</evidence>
<dbReference type="EMBL" id="BGZK01000461">
    <property type="protein sequence ID" value="GBP44923.1"/>
    <property type="molecule type" value="Genomic_DNA"/>
</dbReference>
<gene>
    <name evidence="1" type="ORF">EVAR_84414_1</name>
</gene>
<accession>A0A4C1W1I2</accession>
<sequence length="133" mass="15212">MHWVEFPEAIKSIVANHYVDDSLQNFENIEKVARIANEIQNIHRKANFHVKKWTLNSKEVIAALNPSTKYTQEVKINDGDHGEKVLGLTWQPSDDTLSFNLNFINKNYQKRSAHSCDVLLRSIGTGVAHHHPV</sequence>
<protein>
    <submittedName>
        <fullName evidence="1">Uncharacterized protein</fullName>
    </submittedName>
</protein>
<name>A0A4C1W1I2_EUMVA</name>